<name>A0A0D8BE69_9ACTN</name>
<dbReference type="InterPro" id="IPR037401">
    <property type="entry name" value="SnoaL-like"/>
</dbReference>
<reference evidence="2 3" key="2">
    <citation type="journal article" date="2016" name="Genome Announc.">
        <title>Permanent Draft Genome Sequences for Two Variants of Frankia sp. Strain CpI1, the First Frankia Strain Isolated from Root Nodules of Comptonia peregrina.</title>
        <authorList>
            <person name="Oshone R."/>
            <person name="Hurst S.G.IV."/>
            <person name="Abebe-Akele F."/>
            <person name="Simpson S."/>
            <person name="Morris K."/>
            <person name="Thomas W.K."/>
            <person name="Tisa L.S."/>
        </authorList>
    </citation>
    <scope>NUCLEOTIDE SEQUENCE [LARGE SCALE GENOMIC DNA]</scope>
    <source>
        <strain evidence="3">CpI1-S</strain>
    </source>
</reference>
<dbReference type="PATRIC" id="fig|1502723.3.peg.2842"/>
<comment type="caution">
    <text evidence="2">The sequence shown here is derived from an EMBL/GenBank/DDBJ whole genome shotgun (WGS) entry which is preliminary data.</text>
</comment>
<dbReference type="Pfam" id="PF12680">
    <property type="entry name" value="SnoaL_2"/>
    <property type="match status" value="1"/>
</dbReference>
<keyword evidence="2" id="KW-0413">Isomerase</keyword>
<dbReference type="Proteomes" id="UP000032545">
    <property type="component" value="Unassembled WGS sequence"/>
</dbReference>
<protein>
    <submittedName>
        <fullName evidence="2">Ketosteroid isomerase-like protein</fullName>
    </submittedName>
</protein>
<proteinExistence type="predicted"/>
<sequence>MLPAPDPGDVIRMVVAGVGRLMADDLASDERERQLDVLAGLYAERTDVRHPLAPLGDHPLRTRAELREHFAAGAGGAAGIRRFEPTNIVVHRTADPELIVVEFTYVGTGDRGEFTLPCVFVVRVHDGHIVESRDYGDHIGRARAFGQLGLLAGALADEAGRAPEDSGSAC</sequence>
<dbReference type="EMBL" id="JYFN01000025">
    <property type="protein sequence ID" value="KJE22340.1"/>
    <property type="molecule type" value="Genomic_DNA"/>
</dbReference>
<dbReference type="AlphaFoldDB" id="A0A0D8BE69"/>
<dbReference type="SUPFAM" id="SSF54427">
    <property type="entry name" value="NTF2-like"/>
    <property type="match status" value="1"/>
</dbReference>
<dbReference type="InterPro" id="IPR032710">
    <property type="entry name" value="NTF2-like_dom_sf"/>
</dbReference>
<dbReference type="GO" id="GO:0016853">
    <property type="term" value="F:isomerase activity"/>
    <property type="evidence" value="ECO:0007669"/>
    <property type="project" value="UniProtKB-KW"/>
</dbReference>
<gene>
    <name evidence="2" type="ORF">FF36_03409</name>
</gene>
<evidence type="ECO:0000313" key="2">
    <source>
        <dbReference type="EMBL" id="KJE22340.1"/>
    </source>
</evidence>
<evidence type="ECO:0000313" key="3">
    <source>
        <dbReference type="Proteomes" id="UP000032545"/>
    </source>
</evidence>
<reference evidence="3" key="1">
    <citation type="submission" date="2015-02" db="EMBL/GenBank/DDBJ databases">
        <title>Draft Genome of Frankia sp. CpI1-S.</title>
        <authorList>
            <person name="Oshone R.T."/>
            <person name="Ngom M."/>
            <person name="Ghodhbane-Gtari F."/>
            <person name="Gtari M."/>
            <person name="Morris K."/>
            <person name="Thomas K."/>
            <person name="Sen A."/>
            <person name="Tisa L.S."/>
        </authorList>
    </citation>
    <scope>NUCLEOTIDE SEQUENCE [LARGE SCALE GENOMIC DNA]</scope>
    <source>
        <strain evidence="3">CpI1-S</strain>
    </source>
</reference>
<evidence type="ECO:0000259" key="1">
    <source>
        <dbReference type="Pfam" id="PF12680"/>
    </source>
</evidence>
<feature type="domain" description="SnoaL-like" evidence="1">
    <location>
        <begin position="32"/>
        <end position="131"/>
    </location>
</feature>
<organism evidence="2 3">
    <name type="scientific">Frankia torreyi</name>
    <dbReference type="NCBI Taxonomy" id="1856"/>
    <lineage>
        <taxon>Bacteria</taxon>
        <taxon>Bacillati</taxon>
        <taxon>Actinomycetota</taxon>
        <taxon>Actinomycetes</taxon>
        <taxon>Frankiales</taxon>
        <taxon>Frankiaceae</taxon>
        <taxon>Frankia</taxon>
    </lineage>
</organism>
<accession>A0A0D8BE69</accession>
<keyword evidence="3" id="KW-1185">Reference proteome</keyword>
<dbReference type="Gene3D" id="3.10.450.50">
    <property type="match status" value="1"/>
</dbReference>